<evidence type="ECO:0000256" key="9">
    <source>
        <dbReference type="ARBA" id="ARBA00023224"/>
    </source>
</evidence>
<evidence type="ECO:0000313" key="11">
    <source>
        <dbReference type="EMBL" id="BES87970.1"/>
    </source>
</evidence>
<comment type="subcellular location">
    <subcellularLocation>
        <location evidence="1 10">Cell membrane</location>
        <topology evidence="1 10">Multi-pass membrane protein</topology>
    </subcellularLocation>
</comment>
<dbReference type="PANTHER" id="PTHR21137:SF35">
    <property type="entry name" value="ODORANT RECEPTOR 19A-RELATED"/>
    <property type="match status" value="1"/>
</dbReference>
<evidence type="ECO:0000256" key="3">
    <source>
        <dbReference type="ARBA" id="ARBA00022606"/>
    </source>
</evidence>
<proteinExistence type="inferred from homology"/>
<keyword evidence="6 10" id="KW-1133">Transmembrane helix</keyword>
<keyword evidence="12" id="KW-1185">Reference proteome</keyword>
<organism evidence="11 12">
    <name type="scientific">Nesidiocoris tenuis</name>
    <dbReference type="NCBI Taxonomy" id="355587"/>
    <lineage>
        <taxon>Eukaryota</taxon>
        <taxon>Metazoa</taxon>
        <taxon>Ecdysozoa</taxon>
        <taxon>Arthropoda</taxon>
        <taxon>Hexapoda</taxon>
        <taxon>Insecta</taxon>
        <taxon>Pterygota</taxon>
        <taxon>Neoptera</taxon>
        <taxon>Paraneoptera</taxon>
        <taxon>Hemiptera</taxon>
        <taxon>Heteroptera</taxon>
        <taxon>Panheteroptera</taxon>
        <taxon>Cimicomorpha</taxon>
        <taxon>Miridae</taxon>
        <taxon>Dicyphina</taxon>
        <taxon>Nesidiocoris</taxon>
    </lineage>
</organism>
<dbReference type="InterPro" id="IPR004117">
    <property type="entry name" value="7tm6_olfct_rcpt"/>
</dbReference>
<evidence type="ECO:0000256" key="2">
    <source>
        <dbReference type="ARBA" id="ARBA00022475"/>
    </source>
</evidence>
<protein>
    <recommendedName>
        <fullName evidence="10">Odorant receptor</fullName>
    </recommendedName>
</protein>
<gene>
    <name evidence="11" type="ORF">NTJ_00776</name>
</gene>
<dbReference type="EMBL" id="AP028909">
    <property type="protein sequence ID" value="BES87970.1"/>
    <property type="molecule type" value="Genomic_DNA"/>
</dbReference>
<keyword evidence="9 10" id="KW-0807">Transducer</keyword>
<keyword evidence="3 10" id="KW-0716">Sensory transduction</keyword>
<feature type="transmembrane region" description="Helical" evidence="10">
    <location>
        <begin position="127"/>
        <end position="152"/>
    </location>
</feature>
<evidence type="ECO:0000256" key="1">
    <source>
        <dbReference type="ARBA" id="ARBA00004651"/>
    </source>
</evidence>
<feature type="transmembrane region" description="Helical" evidence="10">
    <location>
        <begin position="67"/>
        <end position="86"/>
    </location>
</feature>
<evidence type="ECO:0000256" key="6">
    <source>
        <dbReference type="ARBA" id="ARBA00022989"/>
    </source>
</evidence>
<evidence type="ECO:0000256" key="8">
    <source>
        <dbReference type="ARBA" id="ARBA00023170"/>
    </source>
</evidence>
<feature type="transmembrane region" description="Helical" evidence="10">
    <location>
        <begin position="36"/>
        <end position="55"/>
    </location>
</feature>
<dbReference type="PANTHER" id="PTHR21137">
    <property type="entry name" value="ODORANT RECEPTOR"/>
    <property type="match status" value="1"/>
</dbReference>
<feature type="transmembrane region" description="Helical" evidence="10">
    <location>
        <begin position="259"/>
        <end position="279"/>
    </location>
</feature>
<keyword evidence="5 10" id="KW-0552">Olfaction</keyword>
<evidence type="ECO:0000256" key="7">
    <source>
        <dbReference type="ARBA" id="ARBA00023136"/>
    </source>
</evidence>
<feature type="transmembrane region" description="Helical" evidence="10">
    <location>
        <begin position="288"/>
        <end position="310"/>
    </location>
</feature>
<sequence>MASLDLSDLIFILRLTGFYYDFSGFKAERVLVALQIFRIFFFICSAIATVCSMIYGAVLSEVSSVEVFFAFISTVMTLKLIFMYTMRFETERVIRMIVDIREKFQSGTDDEFQQNTKVPWKLVHIYAFAYTMFNIFYVFLPTVIDLIVWAIYKTPYPIRLPMAMDSFIQQRHARDWKYFLVTITTITWTCVGTYSHMGMDILLNIICAYYASLVKTYCNHLKLDSNAPPEKIIAAIKQHAAHHQALHNLSLKMIKLFGYPYAVQNVVGSMCVCSLLYALTSRTSTSSVLFFALIFTMLLLLANLVCAAYAGQYATNQTALIFDSLYDLPWYELRPEERKYFITMICAAREPFTIHYHGRSPLDLSNFMSILNTAYSYFMFIKSAM</sequence>
<evidence type="ECO:0000256" key="5">
    <source>
        <dbReference type="ARBA" id="ARBA00022725"/>
    </source>
</evidence>
<comment type="caution">
    <text evidence="10">Lacks conserved residue(s) required for the propagation of feature annotation.</text>
</comment>
<evidence type="ECO:0000256" key="4">
    <source>
        <dbReference type="ARBA" id="ARBA00022692"/>
    </source>
</evidence>
<keyword evidence="4 10" id="KW-0812">Transmembrane</keyword>
<dbReference type="Pfam" id="PF02949">
    <property type="entry name" value="7tm_6"/>
    <property type="match status" value="1"/>
</dbReference>
<comment type="similarity">
    <text evidence="10">Belongs to the insect chemoreceptor superfamily. Heteromeric odorant receptor channel (TC 1.A.69) family.</text>
</comment>
<evidence type="ECO:0000256" key="10">
    <source>
        <dbReference type="RuleBase" id="RU351113"/>
    </source>
</evidence>
<accession>A0ABN7A6U9</accession>
<name>A0ABN7A6U9_9HEMI</name>
<reference evidence="11 12" key="1">
    <citation type="submission" date="2023-09" db="EMBL/GenBank/DDBJ databases">
        <title>Nesidiocoris tenuis whole genome shotgun sequence.</title>
        <authorList>
            <person name="Shibata T."/>
            <person name="Shimoda M."/>
            <person name="Kobayashi T."/>
            <person name="Uehara T."/>
        </authorList>
    </citation>
    <scope>NUCLEOTIDE SEQUENCE [LARGE SCALE GENOMIC DNA]</scope>
    <source>
        <strain evidence="11 12">Japan</strain>
    </source>
</reference>
<dbReference type="Proteomes" id="UP001307889">
    <property type="component" value="Chromosome 1"/>
</dbReference>
<keyword evidence="7 10" id="KW-0472">Membrane</keyword>
<keyword evidence="8 10" id="KW-0675">Receptor</keyword>
<keyword evidence="2" id="KW-1003">Cell membrane</keyword>
<evidence type="ECO:0000313" key="12">
    <source>
        <dbReference type="Proteomes" id="UP001307889"/>
    </source>
</evidence>